<proteinExistence type="predicted"/>
<dbReference type="EMBL" id="CAJMWW010000641">
    <property type="protein sequence ID" value="CAE6477625.1"/>
    <property type="molecule type" value="Genomic_DNA"/>
</dbReference>
<evidence type="ECO:0000313" key="3">
    <source>
        <dbReference type="Proteomes" id="UP000663841"/>
    </source>
</evidence>
<organism evidence="2 3">
    <name type="scientific">Rhizoctonia solani</name>
    <dbReference type="NCBI Taxonomy" id="456999"/>
    <lineage>
        <taxon>Eukaryota</taxon>
        <taxon>Fungi</taxon>
        <taxon>Dikarya</taxon>
        <taxon>Basidiomycota</taxon>
        <taxon>Agaricomycotina</taxon>
        <taxon>Agaricomycetes</taxon>
        <taxon>Cantharellales</taxon>
        <taxon>Ceratobasidiaceae</taxon>
        <taxon>Rhizoctonia</taxon>
    </lineage>
</organism>
<feature type="domain" description="CHAT" evidence="1">
    <location>
        <begin position="714"/>
        <end position="990"/>
    </location>
</feature>
<sequence length="990" mass="110111">MNSQIEDLSKIDYHARFHRSGNISDLDKDIDQTLQAISLCPEGDPCLFGHIGRSYQCRFRHQGTPSDLEHCIEYTTLAISLTPRGHPHLYQLFSTVSVCHHTRFHRLGHAVDLDKDIEYKTLALSLKPEGDPPMLSALGQSHRLRYDRLGGLDDLDKAIEYGALAVTISIDEEPGLEGRLHQLGLTYRERFQRLGSPSDLDMEINCRTRAISLRAHQRESPLQLILLATAYDQRYHRFSDSSDLQKAIEFNIRVFSLAGPADLTYQIHALTNLSILCLSRFQKLGDPMDLERGMEYNARAYSLMPDNHPDNSIRLHSLSSLYYARFEYLDDLGDLEQAIECSSLAVSLAADNEGDVAEQLDQLGHYIHARWHRLGHANDLHRDIVHKARAVSLTPEYHPKLPSRLENLGRSYIGKLEVAKCQCEYRKTEKLALDSFRRACMSEVGGPTIRLKSAVSWARTAKGVSLEECLNGYQAAIDLIPQVVWLGTTVIHRYQNLQELRNLAAEAASTAIVAGDYARAVEWLEQGRSIVMNQSLKLRSPLDDLFSVDFSLADHLKKVTTELHATASRPHDSHSMVPGHDQPMLSPEEVALRHRQLAKEYADLLSRVRQIPGFEDFLKPARGAELISAARTGPVVIINVCELQDRCDALILQPGMTEIAHVELPAFSSQTAADVRIRFGPLLSRGNLTELERGVRKLSVQGNTSNFENLLAILWNNIVKPVLDFLGYKPNTCFEELPHVTWCTTGILSSLPLHAAGIYGASQVCVSDYVVSSYTPNLTALISSTPLSAATSILGVSQEATPGDHASLPGTVEELAHIRAHTNNTLSYTQLTNGEANVKAVLYAMEHHDCVHLACHAQQNASDPTKSGFFLHDGTLDLVSIMGRSFKNKGLAFLSACQTAMGDETLPDETVHLASSMLTAGYPSVIATMWSVWDKDAPFVADKVYGALLKEGKMDCRESARALHYAVAELRKEIGDNKFERWVPFIHIGS</sequence>
<gene>
    <name evidence="2" type="ORF">RDB_LOCUS196716</name>
</gene>
<evidence type="ECO:0000259" key="1">
    <source>
        <dbReference type="Pfam" id="PF12770"/>
    </source>
</evidence>
<dbReference type="Pfam" id="PF12770">
    <property type="entry name" value="CHAT"/>
    <property type="match status" value="1"/>
</dbReference>
<dbReference type="Proteomes" id="UP000663841">
    <property type="component" value="Unassembled WGS sequence"/>
</dbReference>
<dbReference type="AlphaFoldDB" id="A0A8H3CA89"/>
<evidence type="ECO:0000313" key="2">
    <source>
        <dbReference type="EMBL" id="CAE6477625.1"/>
    </source>
</evidence>
<reference evidence="2" key="1">
    <citation type="submission" date="2021-01" db="EMBL/GenBank/DDBJ databases">
        <authorList>
            <person name="Kaushik A."/>
        </authorList>
    </citation>
    <scope>NUCLEOTIDE SEQUENCE</scope>
    <source>
        <strain evidence="2">AG3-T5</strain>
    </source>
</reference>
<accession>A0A8H3CA89</accession>
<dbReference type="InterPro" id="IPR024983">
    <property type="entry name" value="CHAT_dom"/>
</dbReference>
<dbReference type="Gene3D" id="1.25.40.10">
    <property type="entry name" value="Tetratricopeptide repeat domain"/>
    <property type="match status" value="1"/>
</dbReference>
<dbReference type="InterPro" id="IPR011990">
    <property type="entry name" value="TPR-like_helical_dom_sf"/>
</dbReference>
<name>A0A8H3CA89_9AGAM</name>
<protein>
    <recommendedName>
        <fullName evidence="1">CHAT domain-containing protein</fullName>
    </recommendedName>
</protein>
<comment type="caution">
    <text evidence="2">The sequence shown here is derived from an EMBL/GenBank/DDBJ whole genome shotgun (WGS) entry which is preliminary data.</text>
</comment>